<feature type="region of interest" description="Disordered" evidence="1">
    <location>
        <begin position="131"/>
        <end position="162"/>
    </location>
</feature>
<feature type="compositionally biased region" description="Basic and acidic residues" evidence="1">
    <location>
        <begin position="303"/>
        <end position="317"/>
    </location>
</feature>
<gene>
    <name evidence="2" type="ORF">ACJMK2_043476</name>
</gene>
<organism evidence="2 3">
    <name type="scientific">Sinanodonta woodiana</name>
    <name type="common">Chinese pond mussel</name>
    <name type="synonym">Anodonta woodiana</name>
    <dbReference type="NCBI Taxonomy" id="1069815"/>
    <lineage>
        <taxon>Eukaryota</taxon>
        <taxon>Metazoa</taxon>
        <taxon>Spiralia</taxon>
        <taxon>Lophotrochozoa</taxon>
        <taxon>Mollusca</taxon>
        <taxon>Bivalvia</taxon>
        <taxon>Autobranchia</taxon>
        <taxon>Heteroconchia</taxon>
        <taxon>Palaeoheterodonta</taxon>
        <taxon>Unionida</taxon>
        <taxon>Unionoidea</taxon>
        <taxon>Unionidae</taxon>
        <taxon>Unioninae</taxon>
        <taxon>Sinanodonta</taxon>
    </lineage>
</organism>
<protein>
    <submittedName>
        <fullName evidence="2">Uncharacterized protein</fullName>
    </submittedName>
</protein>
<dbReference type="EMBL" id="JBJQND010000009">
    <property type="protein sequence ID" value="KAL3866147.1"/>
    <property type="molecule type" value="Genomic_DNA"/>
</dbReference>
<keyword evidence="3" id="KW-1185">Reference proteome</keyword>
<feature type="region of interest" description="Disordered" evidence="1">
    <location>
        <begin position="303"/>
        <end position="344"/>
    </location>
</feature>
<proteinExistence type="predicted"/>
<name>A0ABD3VX11_SINWO</name>
<comment type="caution">
    <text evidence="2">The sequence shown here is derived from an EMBL/GenBank/DDBJ whole genome shotgun (WGS) entry which is preliminary data.</text>
</comment>
<dbReference type="EMBL" id="JBJQND010000009">
    <property type="protein sequence ID" value="KAL3866148.1"/>
    <property type="molecule type" value="Genomic_DNA"/>
</dbReference>
<feature type="region of interest" description="Disordered" evidence="1">
    <location>
        <begin position="479"/>
        <end position="522"/>
    </location>
</feature>
<evidence type="ECO:0000313" key="3">
    <source>
        <dbReference type="Proteomes" id="UP001634394"/>
    </source>
</evidence>
<feature type="compositionally biased region" description="Basic and acidic residues" evidence="1">
    <location>
        <begin position="145"/>
        <end position="159"/>
    </location>
</feature>
<feature type="region of interest" description="Disordered" evidence="1">
    <location>
        <begin position="427"/>
        <end position="449"/>
    </location>
</feature>
<dbReference type="AlphaFoldDB" id="A0ABD3VX11"/>
<sequence length="539" mass="61028">MLESKHYVGGKKQVWSKNTTYPAVVGRRPSEVSKLTNVLQKHLANVFNNDILRMERMHKNELKNHKKAKKALETSMTAYSEKMKSVSTSDKKRFGIYKEDIKQKIVTKRSVSLDSSFGRLPSLIPKMGNIDSININGQGMRKKTNGHERTNKNTDDTSPRLHNATAGDVQSLNEFVAQKSHNKNIAEDFPADFAITNAFPRNQPNLSGHITNENVQSRDSLDSAYDSFDELQEEINHVFQPEGVFSLKSSDGTVTINISPFPEIKVDEYIKHKQMNKEASRMIQPLHELSFKRANLSKLPIEHEKKEIPTPKKDVVKGKKRTGGTKQKERKGSNAEAEDHLQSEFRPHNQRIKREKVNTMKIIHSFKYSSSVLDLYGINEKEDEDESSANPGELELKNGWYIKCLGGDVLTVDTRLLPSRRHFLRPRGRQLSRPSLSRSDPTSISSSSLKPFIMSVNPVEHSGLGQTDHIPRERNIQETIKEEDENVESTGGENSDSKLRLPDIVVSRSPSNPPDNVRLHSPKNHSENCIIFPLISVES</sequence>
<accession>A0ABD3VX11</accession>
<reference evidence="2 3" key="1">
    <citation type="submission" date="2024-11" db="EMBL/GenBank/DDBJ databases">
        <title>Chromosome-level genome assembly of the freshwater bivalve Anodonta woodiana.</title>
        <authorList>
            <person name="Chen X."/>
        </authorList>
    </citation>
    <scope>NUCLEOTIDE SEQUENCE [LARGE SCALE GENOMIC DNA]</scope>
    <source>
        <strain evidence="2">MN2024</strain>
        <tissue evidence="2">Gills</tissue>
    </source>
</reference>
<feature type="compositionally biased region" description="Low complexity" evidence="1">
    <location>
        <begin position="435"/>
        <end position="448"/>
    </location>
</feature>
<feature type="compositionally biased region" description="Basic and acidic residues" evidence="1">
    <location>
        <begin position="326"/>
        <end position="344"/>
    </location>
</feature>
<evidence type="ECO:0000313" key="2">
    <source>
        <dbReference type="EMBL" id="KAL3866147.1"/>
    </source>
</evidence>
<dbReference type="Proteomes" id="UP001634394">
    <property type="component" value="Unassembled WGS sequence"/>
</dbReference>
<evidence type="ECO:0000256" key="1">
    <source>
        <dbReference type="SAM" id="MobiDB-lite"/>
    </source>
</evidence>